<dbReference type="EMBL" id="JAOTPV010000015">
    <property type="protein sequence ID" value="KAJ4475014.1"/>
    <property type="molecule type" value="Genomic_DNA"/>
</dbReference>
<evidence type="ECO:0000313" key="2">
    <source>
        <dbReference type="Proteomes" id="UP001150266"/>
    </source>
</evidence>
<accession>A0A9W9A5N3</accession>
<organism evidence="1 2">
    <name type="scientific">Lentinula aciculospora</name>
    <dbReference type="NCBI Taxonomy" id="153920"/>
    <lineage>
        <taxon>Eukaryota</taxon>
        <taxon>Fungi</taxon>
        <taxon>Dikarya</taxon>
        <taxon>Basidiomycota</taxon>
        <taxon>Agaricomycotina</taxon>
        <taxon>Agaricomycetes</taxon>
        <taxon>Agaricomycetidae</taxon>
        <taxon>Agaricales</taxon>
        <taxon>Marasmiineae</taxon>
        <taxon>Omphalotaceae</taxon>
        <taxon>Lentinula</taxon>
    </lineage>
</organism>
<gene>
    <name evidence="1" type="ORF">J3R30DRAFT_3505904</name>
</gene>
<dbReference type="Proteomes" id="UP001150266">
    <property type="component" value="Unassembled WGS sequence"/>
</dbReference>
<reference evidence="1" key="1">
    <citation type="submission" date="2022-08" db="EMBL/GenBank/DDBJ databases">
        <title>A Global Phylogenomic Analysis of the Shiitake Genus Lentinula.</title>
        <authorList>
            <consortium name="DOE Joint Genome Institute"/>
            <person name="Sierra-Patev S."/>
            <person name="Min B."/>
            <person name="Naranjo-Ortiz M."/>
            <person name="Looney B."/>
            <person name="Konkel Z."/>
            <person name="Slot J.C."/>
            <person name="Sakamoto Y."/>
            <person name="Steenwyk J.L."/>
            <person name="Rokas A."/>
            <person name="Carro J."/>
            <person name="Camarero S."/>
            <person name="Ferreira P."/>
            <person name="Molpeceres G."/>
            <person name="Ruiz-Duenas F.J."/>
            <person name="Serrano A."/>
            <person name="Henrissat B."/>
            <person name="Drula E."/>
            <person name="Hughes K.W."/>
            <person name="Mata J.L."/>
            <person name="Ishikawa N.K."/>
            <person name="Vargas-Isla R."/>
            <person name="Ushijima S."/>
            <person name="Smith C.A."/>
            <person name="Ahrendt S."/>
            <person name="Andreopoulos W."/>
            <person name="He G."/>
            <person name="Labutti K."/>
            <person name="Lipzen A."/>
            <person name="Ng V."/>
            <person name="Riley R."/>
            <person name="Sandor L."/>
            <person name="Barry K."/>
            <person name="Martinez A.T."/>
            <person name="Xiao Y."/>
            <person name="Gibbons J.G."/>
            <person name="Terashima K."/>
            <person name="Grigoriev I.V."/>
            <person name="Hibbett D.S."/>
        </authorList>
    </citation>
    <scope>NUCLEOTIDE SEQUENCE</scope>
    <source>
        <strain evidence="1">JLM2183</strain>
    </source>
</reference>
<name>A0A9W9A5N3_9AGAR</name>
<dbReference type="AlphaFoldDB" id="A0A9W9A5N3"/>
<proteinExistence type="predicted"/>
<dbReference type="OrthoDB" id="2205812at2759"/>
<sequence>MTEVTCILGTWFGNNINADHIWALVLDKIDKNLVRWLANGLTMEGQRHVIQMIIGGMTQYLATVQGMPKDIEKWLMKQVQSTLNFMLTKLNY</sequence>
<protein>
    <submittedName>
        <fullName evidence="1">Uncharacterized protein</fullName>
    </submittedName>
</protein>
<keyword evidence="2" id="KW-1185">Reference proteome</keyword>
<comment type="caution">
    <text evidence="1">The sequence shown here is derived from an EMBL/GenBank/DDBJ whole genome shotgun (WGS) entry which is preliminary data.</text>
</comment>
<evidence type="ECO:0000313" key="1">
    <source>
        <dbReference type="EMBL" id="KAJ4475014.1"/>
    </source>
</evidence>